<evidence type="ECO:0000256" key="1">
    <source>
        <dbReference type="SAM" id="MobiDB-lite"/>
    </source>
</evidence>
<feature type="compositionally biased region" description="Polar residues" evidence="1">
    <location>
        <begin position="94"/>
        <end position="105"/>
    </location>
</feature>
<protein>
    <submittedName>
        <fullName evidence="2">Uncharacterized protein</fullName>
    </submittedName>
</protein>
<keyword evidence="3" id="KW-1185">Reference proteome</keyword>
<dbReference type="AlphaFoldDB" id="A0A6A6SDH7"/>
<name>A0A6A6SDH7_9PLEO</name>
<feature type="region of interest" description="Disordered" evidence="1">
    <location>
        <begin position="78"/>
        <end position="105"/>
    </location>
</feature>
<dbReference type="Proteomes" id="UP000799753">
    <property type="component" value="Unassembled WGS sequence"/>
</dbReference>
<evidence type="ECO:0000313" key="2">
    <source>
        <dbReference type="EMBL" id="KAF2645207.1"/>
    </source>
</evidence>
<proteinExistence type="predicted"/>
<feature type="region of interest" description="Disordered" evidence="1">
    <location>
        <begin position="146"/>
        <end position="246"/>
    </location>
</feature>
<evidence type="ECO:0000313" key="3">
    <source>
        <dbReference type="Proteomes" id="UP000799753"/>
    </source>
</evidence>
<feature type="compositionally biased region" description="Acidic residues" evidence="1">
    <location>
        <begin position="198"/>
        <end position="209"/>
    </location>
</feature>
<gene>
    <name evidence="2" type="ORF">P280DRAFT_531189</name>
</gene>
<sequence length="264" mass="28550">MSGNINTGKRAPKKRHIELGIKLQMNTLLNEKGKASMEAFLLAHGVNPAQFNLPGMSPTRTMAARIMAMQDEHIAVHGPSGRSHVANRSRRTRGSNAGTPDNRSMYGAQSFQHPPNGFNPFTGPVYPPLSNAGHMPPSYPPPEYFNPFPSPGYPQSSNVEQVAGGNKEAPSYPPCQDTSPFLGRESPRPVNMGQVSDSGEEETTQDTDEASSGRSNIGRNMEGKTVDNRDPRTLPSGTNVVPDSLIDPFLLDPESAQKLLEGFL</sequence>
<organism evidence="2 3">
    <name type="scientific">Massarina eburnea CBS 473.64</name>
    <dbReference type="NCBI Taxonomy" id="1395130"/>
    <lineage>
        <taxon>Eukaryota</taxon>
        <taxon>Fungi</taxon>
        <taxon>Dikarya</taxon>
        <taxon>Ascomycota</taxon>
        <taxon>Pezizomycotina</taxon>
        <taxon>Dothideomycetes</taxon>
        <taxon>Pleosporomycetidae</taxon>
        <taxon>Pleosporales</taxon>
        <taxon>Massarineae</taxon>
        <taxon>Massarinaceae</taxon>
        <taxon>Massarina</taxon>
    </lineage>
</organism>
<reference evidence="2" key="1">
    <citation type="journal article" date="2020" name="Stud. Mycol.">
        <title>101 Dothideomycetes genomes: a test case for predicting lifestyles and emergence of pathogens.</title>
        <authorList>
            <person name="Haridas S."/>
            <person name="Albert R."/>
            <person name="Binder M."/>
            <person name="Bloem J."/>
            <person name="Labutti K."/>
            <person name="Salamov A."/>
            <person name="Andreopoulos B."/>
            <person name="Baker S."/>
            <person name="Barry K."/>
            <person name="Bills G."/>
            <person name="Bluhm B."/>
            <person name="Cannon C."/>
            <person name="Castanera R."/>
            <person name="Culley D."/>
            <person name="Daum C."/>
            <person name="Ezra D."/>
            <person name="Gonzalez J."/>
            <person name="Henrissat B."/>
            <person name="Kuo A."/>
            <person name="Liang C."/>
            <person name="Lipzen A."/>
            <person name="Lutzoni F."/>
            <person name="Magnuson J."/>
            <person name="Mondo S."/>
            <person name="Nolan M."/>
            <person name="Ohm R."/>
            <person name="Pangilinan J."/>
            <person name="Park H.-J."/>
            <person name="Ramirez L."/>
            <person name="Alfaro M."/>
            <person name="Sun H."/>
            <person name="Tritt A."/>
            <person name="Yoshinaga Y."/>
            <person name="Zwiers L.-H."/>
            <person name="Turgeon B."/>
            <person name="Goodwin S."/>
            <person name="Spatafora J."/>
            <person name="Crous P."/>
            <person name="Grigoriev I."/>
        </authorList>
    </citation>
    <scope>NUCLEOTIDE SEQUENCE</scope>
    <source>
        <strain evidence="2">CBS 473.64</strain>
    </source>
</reference>
<dbReference type="EMBL" id="MU006777">
    <property type="protein sequence ID" value="KAF2645207.1"/>
    <property type="molecule type" value="Genomic_DNA"/>
</dbReference>
<feature type="compositionally biased region" description="Basic and acidic residues" evidence="1">
    <location>
        <begin position="221"/>
        <end position="232"/>
    </location>
</feature>
<accession>A0A6A6SDH7</accession>